<dbReference type="GO" id="GO:0008270">
    <property type="term" value="F:zinc ion binding"/>
    <property type="evidence" value="ECO:0007669"/>
    <property type="project" value="UniProtKB-KW"/>
</dbReference>
<evidence type="ECO:0000313" key="10">
    <source>
        <dbReference type="Proteomes" id="UP000244803"/>
    </source>
</evidence>
<dbReference type="GO" id="GO:0030674">
    <property type="term" value="F:protein-macromolecule adaptor activity"/>
    <property type="evidence" value="ECO:0007669"/>
    <property type="project" value="TreeGrafter"/>
</dbReference>
<dbReference type="GO" id="GO:0048284">
    <property type="term" value="P:organelle fusion"/>
    <property type="evidence" value="ECO:0007669"/>
    <property type="project" value="TreeGrafter"/>
</dbReference>
<dbReference type="AlphaFoldDB" id="A0A976XK61"/>
<evidence type="ECO:0000256" key="1">
    <source>
        <dbReference type="ARBA" id="ARBA00004370"/>
    </source>
</evidence>
<keyword evidence="7" id="KW-0175">Coiled coil</keyword>
<name>A0A976XK61_THEOR</name>
<dbReference type="PANTHER" id="PTHR23323:SF24">
    <property type="entry name" value="VACUOLAR PROTEIN SORTING-ASSOCIATED PROTEIN 11 HOMOLOG"/>
    <property type="match status" value="1"/>
</dbReference>
<evidence type="ECO:0000259" key="8">
    <source>
        <dbReference type="PROSITE" id="PS50089"/>
    </source>
</evidence>
<dbReference type="Pfam" id="PF17122">
    <property type="entry name" value="zf-C3H2C3"/>
    <property type="match status" value="1"/>
</dbReference>
<keyword evidence="4" id="KW-0862">Zinc</keyword>
<protein>
    <recommendedName>
        <fullName evidence="8">RING-type domain-containing protein</fullName>
    </recommendedName>
</protein>
<sequence length="125" mass="15027">MEDYIKNEFKKINDVIKEYNNDIKQDRVEYMNMKKNLVNLNNNYIIINNNNCSSCGLHLEYPSIHFYCKHSYHIYCISQDNTCPKCTYNLPDKNDNEDNFFKFLAGSNDPFNYISEQFNKFLNIY</sequence>
<dbReference type="PROSITE" id="PS50089">
    <property type="entry name" value="ZF_RING_2"/>
    <property type="match status" value="1"/>
</dbReference>
<keyword evidence="2" id="KW-0479">Metal-binding</keyword>
<keyword evidence="5" id="KW-0472">Membrane</keyword>
<evidence type="ECO:0000256" key="4">
    <source>
        <dbReference type="ARBA" id="ARBA00022833"/>
    </source>
</evidence>
<comment type="subcellular location">
    <subcellularLocation>
        <location evidence="1">Membrane</location>
    </subcellularLocation>
</comment>
<evidence type="ECO:0000256" key="2">
    <source>
        <dbReference type="ARBA" id="ARBA00022723"/>
    </source>
</evidence>
<dbReference type="GO" id="GO:0007033">
    <property type="term" value="P:vacuole organization"/>
    <property type="evidence" value="ECO:0007669"/>
    <property type="project" value="TreeGrafter"/>
</dbReference>
<dbReference type="GO" id="GO:0006904">
    <property type="term" value="P:vesicle docking involved in exocytosis"/>
    <property type="evidence" value="ECO:0007669"/>
    <property type="project" value="TreeGrafter"/>
</dbReference>
<dbReference type="EMBL" id="CP056068">
    <property type="protein sequence ID" value="UVC54712.1"/>
    <property type="molecule type" value="Genomic_DNA"/>
</dbReference>
<evidence type="ECO:0000313" key="9">
    <source>
        <dbReference type="EMBL" id="UVC54712.1"/>
    </source>
</evidence>
<keyword evidence="3 6" id="KW-0863">Zinc-finger</keyword>
<evidence type="ECO:0000256" key="5">
    <source>
        <dbReference type="ARBA" id="ARBA00023136"/>
    </source>
</evidence>
<evidence type="ECO:0000256" key="7">
    <source>
        <dbReference type="SAM" id="Coils"/>
    </source>
</evidence>
<dbReference type="Proteomes" id="UP000244803">
    <property type="component" value="Chromosome 2"/>
</dbReference>
<evidence type="ECO:0000256" key="6">
    <source>
        <dbReference type="PROSITE-ProRule" id="PRU00175"/>
    </source>
</evidence>
<evidence type="ECO:0000256" key="3">
    <source>
        <dbReference type="ARBA" id="ARBA00022771"/>
    </source>
</evidence>
<dbReference type="SUPFAM" id="SSF57850">
    <property type="entry name" value="RING/U-box"/>
    <property type="match status" value="1"/>
</dbReference>
<proteinExistence type="predicted"/>
<dbReference type="InterPro" id="IPR001841">
    <property type="entry name" value="Znf_RING"/>
</dbReference>
<dbReference type="GO" id="GO:0005768">
    <property type="term" value="C:endosome"/>
    <property type="evidence" value="ECO:0007669"/>
    <property type="project" value="TreeGrafter"/>
</dbReference>
<feature type="coiled-coil region" evidence="7">
    <location>
        <begin position="16"/>
        <end position="43"/>
    </location>
</feature>
<feature type="domain" description="RING-type" evidence="8">
    <location>
        <begin position="52"/>
        <end position="87"/>
    </location>
</feature>
<dbReference type="GO" id="GO:0007032">
    <property type="term" value="P:endosome organization"/>
    <property type="evidence" value="ECO:0007669"/>
    <property type="project" value="TreeGrafter"/>
</dbReference>
<dbReference type="GO" id="GO:0030897">
    <property type="term" value="C:HOPS complex"/>
    <property type="evidence" value="ECO:0007669"/>
    <property type="project" value="TreeGrafter"/>
</dbReference>
<reference evidence="9" key="1">
    <citation type="submission" date="2022-07" db="EMBL/GenBank/DDBJ databases">
        <title>Evaluation of T. orientalis genome assembly methods using nanopore sequencing and analysis of variation between genomes.</title>
        <authorList>
            <person name="Yam J."/>
            <person name="Micallef M.L."/>
            <person name="Liu M."/>
            <person name="Djordjevic S.P."/>
            <person name="Bogema D.R."/>
            <person name="Jenkins C."/>
        </authorList>
    </citation>
    <scope>NUCLEOTIDE SEQUENCE</scope>
    <source>
        <strain evidence="9">Fish Creek</strain>
    </source>
</reference>
<gene>
    <name evidence="9" type="ORF">MACJ_003682</name>
</gene>
<accession>A0A976XK61</accession>
<organism evidence="9 10">
    <name type="scientific">Theileria orientalis</name>
    <dbReference type="NCBI Taxonomy" id="68886"/>
    <lineage>
        <taxon>Eukaryota</taxon>
        <taxon>Sar</taxon>
        <taxon>Alveolata</taxon>
        <taxon>Apicomplexa</taxon>
        <taxon>Aconoidasida</taxon>
        <taxon>Piroplasmida</taxon>
        <taxon>Theileriidae</taxon>
        <taxon>Theileria</taxon>
    </lineage>
</organism>
<dbReference type="PANTHER" id="PTHR23323">
    <property type="entry name" value="VACUOLAR PROTEIN SORTING-ASSOCIATED PROTEIN"/>
    <property type="match status" value="1"/>
</dbReference>